<organism evidence="1">
    <name type="scientific">Anguilla anguilla</name>
    <name type="common">European freshwater eel</name>
    <name type="synonym">Muraena anguilla</name>
    <dbReference type="NCBI Taxonomy" id="7936"/>
    <lineage>
        <taxon>Eukaryota</taxon>
        <taxon>Metazoa</taxon>
        <taxon>Chordata</taxon>
        <taxon>Craniata</taxon>
        <taxon>Vertebrata</taxon>
        <taxon>Euteleostomi</taxon>
        <taxon>Actinopterygii</taxon>
        <taxon>Neopterygii</taxon>
        <taxon>Teleostei</taxon>
        <taxon>Anguilliformes</taxon>
        <taxon>Anguillidae</taxon>
        <taxon>Anguilla</taxon>
    </lineage>
</organism>
<name>A0A0E9V351_ANGAN</name>
<proteinExistence type="predicted"/>
<reference evidence="1" key="2">
    <citation type="journal article" date="2015" name="Fish Shellfish Immunol.">
        <title>Early steps in the European eel (Anguilla anguilla)-Vibrio vulnificus interaction in the gills: Role of the RtxA13 toxin.</title>
        <authorList>
            <person name="Callol A."/>
            <person name="Pajuelo D."/>
            <person name="Ebbesson L."/>
            <person name="Teles M."/>
            <person name="MacKenzie S."/>
            <person name="Amaro C."/>
        </authorList>
    </citation>
    <scope>NUCLEOTIDE SEQUENCE</scope>
</reference>
<dbReference type="AlphaFoldDB" id="A0A0E9V351"/>
<dbReference type="EMBL" id="GBXM01036125">
    <property type="protein sequence ID" value="JAH72452.1"/>
    <property type="molecule type" value="Transcribed_RNA"/>
</dbReference>
<protein>
    <submittedName>
        <fullName evidence="1">Uncharacterized protein</fullName>
    </submittedName>
</protein>
<accession>A0A0E9V351</accession>
<evidence type="ECO:0000313" key="1">
    <source>
        <dbReference type="EMBL" id="JAH72452.1"/>
    </source>
</evidence>
<sequence length="30" mass="3650">MLGCVRAGHWFRQEASDFFLCVREVYWKQS</sequence>
<reference evidence="1" key="1">
    <citation type="submission" date="2014-11" db="EMBL/GenBank/DDBJ databases">
        <authorList>
            <person name="Amaro Gonzalez C."/>
        </authorList>
    </citation>
    <scope>NUCLEOTIDE SEQUENCE</scope>
</reference>